<evidence type="ECO:0000313" key="2">
    <source>
        <dbReference type="EMBL" id="MCH85102.1"/>
    </source>
</evidence>
<dbReference type="GO" id="GO:0005975">
    <property type="term" value="P:carbohydrate metabolic process"/>
    <property type="evidence" value="ECO:0007669"/>
    <property type="project" value="InterPro"/>
</dbReference>
<dbReference type="SUPFAM" id="SSF51445">
    <property type="entry name" value="(Trans)glycosidases"/>
    <property type="match status" value="1"/>
</dbReference>
<sequence length="126" mass="14517">ELGVNCIELMPCHEFNELEYYSYNAVQGDYRVNFWGYSTINYFSPMIRYSSAGIQNCGCDGINEIKFLIKEAHKRGIEVIMDVVFNHTAEGNEKGPIISFRGVDNSVYYMVAPKPWRNSNLNEKGW</sequence>
<feature type="non-terminal residue" evidence="2">
    <location>
        <position position="1"/>
    </location>
</feature>
<proteinExistence type="predicted"/>
<protein>
    <submittedName>
        <fullName evidence="2">Isoamylase 1 chloroplastic-like</fullName>
    </submittedName>
</protein>
<dbReference type="Gene3D" id="3.20.20.80">
    <property type="entry name" value="Glycosidases"/>
    <property type="match status" value="1"/>
</dbReference>
<comment type="caution">
    <text evidence="2">The sequence shown here is derived from an EMBL/GenBank/DDBJ whole genome shotgun (WGS) entry which is preliminary data.</text>
</comment>
<accession>A0A392MC71</accession>
<dbReference type="Pfam" id="PF00128">
    <property type="entry name" value="Alpha-amylase"/>
    <property type="match status" value="1"/>
</dbReference>
<dbReference type="AlphaFoldDB" id="A0A392MC71"/>
<dbReference type="InterPro" id="IPR006047">
    <property type="entry name" value="GH13_cat_dom"/>
</dbReference>
<evidence type="ECO:0000259" key="1">
    <source>
        <dbReference type="Pfam" id="PF00128"/>
    </source>
</evidence>
<evidence type="ECO:0000313" key="3">
    <source>
        <dbReference type="Proteomes" id="UP000265520"/>
    </source>
</evidence>
<feature type="domain" description="Glycosyl hydrolase family 13 catalytic" evidence="1">
    <location>
        <begin position="64"/>
        <end position="92"/>
    </location>
</feature>
<dbReference type="PANTHER" id="PTHR43002">
    <property type="entry name" value="GLYCOGEN DEBRANCHING ENZYME"/>
    <property type="match status" value="1"/>
</dbReference>
<reference evidence="2 3" key="1">
    <citation type="journal article" date="2018" name="Front. Plant Sci.">
        <title>Red Clover (Trifolium pratense) and Zigzag Clover (T. medium) - A Picture of Genomic Similarities and Differences.</title>
        <authorList>
            <person name="Dluhosova J."/>
            <person name="Istvanek J."/>
            <person name="Nedelnik J."/>
            <person name="Repkova J."/>
        </authorList>
    </citation>
    <scope>NUCLEOTIDE SEQUENCE [LARGE SCALE GENOMIC DNA]</scope>
    <source>
        <strain evidence="3">cv. 10/8</strain>
        <tissue evidence="2">Leaf</tissue>
    </source>
</reference>
<gene>
    <name evidence="2" type="ORF">A2U01_0005944</name>
</gene>
<organism evidence="2 3">
    <name type="scientific">Trifolium medium</name>
    <dbReference type="NCBI Taxonomy" id="97028"/>
    <lineage>
        <taxon>Eukaryota</taxon>
        <taxon>Viridiplantae</taxon>
        <taxon>Streptophyta</taxon>
        <taxon>Embryophyta</taxon>
        <taxon>Tracheophyta</taxon>
        <taxon>Spermatophyta</taxon>
        <taxon>Magnoliopsida</taxon>
        <taxon>eudicotyledons</taxon>
        <taxon>Gunneridae</taxon>
        <taxon>Pentapetalae</taxon>
        <taxon>rosids</taxon>
        <taxon>fabids</taxon>
        <taxon>Fabales</taxon>
        <taxon>Fabaceae</taxon>
        <taxon>Papilionoideae</taxon>
        <taxon>50 kb inversion clade</taxon>
        <taxon>NPAAA clade</taxon>
        <taxon>Hologalegina</taxon>
        <taxon>IRL clade</taxon>
        <taxon>Trifolieae</taxon>
        <taxon>Trifolium</taxon>
    </lineage>
</organism>
<dbReference type="InterPro" id="IPR017853">
    <property type="entry name" value="GH"/>
</dbReference>
<name>A0A392MC71_9FABA</name>
<keyword evidence="3" id="KW-1185">Reference proteome</keyword>
<dbReference type="EMBL" id="LXQA010007904">
    <property type="protein sequence ID" value="MCH85102.1"/>
    <property type="molecule type" value="Genomic_DNA"/>
</dbReference>
<dbReference type="Proteomes" id="UP000265520">
    <property type="component" value="Unassembled WGS sequence"/>
</dbReference>